<keyword evidence="3" id="KW-1185">Reference proteome</keyword>
<dbReference type="AlphaFoldDB" id="A0A844TH69"/>
<protein>
    <submittedName>
        <fullName evidence="2">Uncharacterized protein</fullName>
    </submittedName>
</protein>
<proteinExistence type="predicted"/>
<accession>A0A844TH69</accession>
<evidence type="ECO:0000256" key="1">
    <source>
        <dbReference type="SAM" id="MobiDB-lite"/>
    </source>
</evidence>
<organism evidence="2 3">
    <name type="scientific">Bradyrhizobium cajani</name>
    <dbReference type="NCBI Taxonomy" id="1928661"/>
    <lineage>
        <taxon>Bacteria</taxon>
        <taxon>Pseudomonadati</taxon>
        <taxon>Pseudomonadota</taxon>
        <taxon>Alphaproteobacteria</taxon>
        <taxon>Hyphomicrobiales</taxon>
        <taxon>Nitrobacteraceae</taxon>
        <taxon>Bradyrhizobium</taxon>
    </lineage>
</organism>
<evidence type="ECO:0000313" key="2">
    <source>
        <dbReference type="EMBL" id="MVT74732.1"/>
    </source>
</evidence>
<gene>
    <name evidence="2" type="ORF">GPL20_17095</name>
</gene>
<evidence type="ECO:0000313" key="3">
    <source>
        <dbReference type="Proteomes" id="UP000449969"/>
    </source>
</evidence>
<feature type="region of interest" description="Disordered" evidence="1">
    <location>
        <begin position="12"/>
        <end position="50"/>
    </location>
</feature>
<dbReference type="RefSeq" id="WP_157330690.1">
    <property type="nucleotide sequence ID" value="NZ_JANADL010000088.1"/>
</dbReference>
<name>A0A844TH69_9BRAD</name>
<reference evidence="2 3" key="1">
    <citation type="submission" date="2019-12" db="EMBL/GenBank/DDBJ databases">
        <title>Draft genome sequences Bradyrhizobium cajani AMBPC1010, Bradyrhizobium pachyrhizi AMBPC1040 and Bradyrhizobium yuanmingense ALSPC3051, three plant growth promoting strains isolated from nodules of Cajanus cajan L. in Dominican Republic.</title>
        <authorList>
            <person name="Flores-Felix J.D."/>
            <person name="Araujo J."/>
            <person name="Diaz-Alcantara C."/>
            <person name="Gonzalez-Andres F."/>
            <person name="Velazquez E."/>
        </authorList>
    </citation>
    <scope>NUCLEOTIDE SEQUENCE [LARGE SCALE GENOMIC DNA]</scope>
    <source>
        <strain evidence="2 3">1010</strain>
    </source>
</reference>
<dbReference type="EMBL" id="WQNE01000013">
    <property type="protein sequence ID" value="MVT74732.1"/>
    <property type="molecule type" value="Genomic_DNA"/>
</dbReference>
<dbReference type="Proteomes" id="UP000449969">
    <property type="component" value="Unassembled WGS sequence"/>
</dbReference>
<sequence length="50" mass="5277">MPFALHATAFFGKTGTAPRGGEALGRRAGERRDEAREKALLVKGDTHGPA</sequence>
<comment type="caution">
    <text evidence="2">The sequence shown here is derived from an EMBL/GenBank/DDBJ whole genome shotgun (WGS) entry which is preliminary data.</text>
</comment>
<feature type="compositionally biased region" description="Basic and acidic residues" evidence="1">
    <location>
        <begin position="24"/>
        <end position="50"/>
    </location>
</feature>